<dbReference type="PANTHER" id="PTHR43289">
    <property type="entry name" value="MITOGEN-ACTIVATED PROTEIN KINASE KINASE KINASE 20-RELATED"/>
    <property type="match status" value="1"/>
</dbReference>
<feature type="region of interest" description="Disordered" evidence="6">
    <location>
        <begin position="892"/>
        <end position="920"/>
    </location>
</feature>
<feature type="domain" description="Protein kinase" evidence="7">
    <location>
        <begin position="210"/>
        <end position="512"/>
    </location>
</feature>
<feature type="region of interest" description="Disordered" evidence="6">
    <location>
        <begin position="808"/>
        <end position="832"/>
    </location>
</feature>
<accession>A0A0T6LS37</accession>
<organism evidence="8 9">
    <name type="scientific">Wenjunlia vitaminophila</name>
    <name type="common">Streptomyces vitaminophilus</name>
    <dbReference type="NCBI Taxonomy" id="76728"/>
    <lineage>
        <taxon>Bacteria</taxon>
        <taxon>Bacillati</taxon>
        <taxon>Actinomycetota</taxon>
        <taxon>Actinomycetes</taxon>
        <taxon>Kitasatosporales</taxon>
        <taxon>Streptomycetaceae</taxon>
        <taxon>Wenjunlia</taxon>
    </lineage>
</organism>
<dbReference type="GO" id="GO:0005524">
    <property type="term" value="F:ATP binding"/>
    <property type="evidence" value="ECO:0007669"/>
    <property type="project" value="UniProtKB-UniRule"/>
</dbReference>
<dbReference type="EMBL" id="LLZU01000020">
    <property type="protein sequence ID" value="KRV48655.1"/>
    <property type="molecule type" value="Genomic_DNA"/>
</dbReference>
<feature type="region of interest" description="Disordered" evidence="6">
    <location>
        <begin position="1"/>
        <end position="32"/>
    </location>
</feature>
<feature type="domain" description="Protein kinase" evidence="7">
    <location>
        <begin position="537"/>
        <end position="798"/>
    </location>
</feature>
<evidence type="ECO:0000256" key="1">
    <source>
        <dbReference type="ARBA" id="ARBA00022679"/>
    </source>
</evidence>
<dbReference type="STRING" id="76728.AQ490_24285"/>
<feature type="binding site" evidence="5">
    <location>
        <position position="573"/>
    </location>
    <ligand>
        <name>ATP</name>
        <dbReference type="ChEBI" id="CHEBI:30616"/>
    </ligand>
</feature>
<reference evidence="8 9" key="1">
    <citation type="submission" date="2015-10" db="EMBL/GenBank/DDBJ databases">
        <title>Draft genome sequence of pyrrolomycin-producing Streptomyces vitaminophilus.</title>
        <authorList>
            <person name="Graham D.E."/>
            <person name="Mahan K.M."/>
            <person name="Klingeman D.M."/>
            <person name="Hettich R.L."/>
            <person name="Parry R.J."/>
        </authorList>
    </citation>
    <scope>NUCLEOTIDE SEQUENCE [LARGE SCALE GENOMIC DNA]</scope>
    <source>
        <strain evidence="8 9">ATCC 31673</strain>
    </source>
</reference>
<dbReference type="InterPro" id="IPR011009">
    <property type="entry name" value="Kinase-like_dom_sf"/>
</dbReference>
<keyword evidence="9" id="KW-1185">Reference proteome</keyword>
<evidence type="ECO:0000259" key="7">
    <source>
        <dbReference type="PROSITE" id="PS50011"/>
    </source>
</evidence>
<evidence type="ECO:0000256" key="6">
    <source>
        <dbReference type="SAM" id="MobiDB-lite"/>
    </source>
</evidence>
<comment type="caution">
    <text evidence="8">The sequence shown here is derived from an EMBL/GenBank/DDBJ whole genome shotgun (WGS) entry which is preliminary data.</text>
</comment>
<dbReference type="SUPFAM" id="SSF56112">
    <property type="entry name" value="Protein kinase-like (PK-like)"/>
    <property type="match status" value="2"/>
</dbReference>
<dbReference type="InterPro" id="IPR049832">
    <property type="entry name" value="BREX_PglW"/>
</dbReference>
<dbReference type="Gene3D" id="1.10.510.10">
    <property type="entry name" value="Transferase(Phosphotransferase) domain 1"/>
    <property type="match status" value="2"/>
</dbReference>
<dbReference type="PROSITE" id="PS00107">
    <property type="entry name" value="PROTEIN_KINASE_ATP"/>
    <property type="match status" value="1"/>
</dbReference>
<keyword evidence="2 5" id="KW-0547">Nucleotide-binding</keyword>
<dbReference type="Pfam" id="PF00069">
    <property type="entry name" value="Pkinase"/>
    <property type="match status" value="2"/>
</dbReference>
<dbReference type="PANTHER" id="PTHR43289:SF34">
    <property type="entry name" value="SERINE_THREONINE-PROTEIN KINASE YBDM-RELATED"/>
    <property type="match status" value="1"/>
</dbReference>
<dbReference type="InterPro" id="IPR000719">
    <property type="entry name" value="Prot_kinase_dom"/>
</dbReference>
<evidence type="ECO:0000256" key="2">
    <source>
        <dbReference type="ARBA" id="ARBA00022741"/>
    </source>
</evidence>
<feature type="compositionally biased region" description="Basic and acidic residues" evidence="6">
    <location>
        <begin position="811"/>
        <end position="823"/>
    </location>
</feature>
<protein>
    <submittedName>
        <fullName evidence="8">Serine/threonine protein kinase</fullName>
    </submittedName>
</protein>
<keyword evidence="1" id="KW-0808">Transferase</keyword>
<gene>
    <name evidence="8" type="ORF">AQ490_24285</name>
</gene>
<dbReference type="InterPro" id="IPR017441">
    <property type="entry name" value="Protein_kinase_ATP_BS"/>
</dbReference>
<dbReference type="RefSeq" id="WP_018383896.1">
    <property type="nucleotide sequence ID" value="NZ_LLZU01000020.1"/>
</dbReference>
<dbReference type="Pfam" id="PF08378">
    <property type="entry name" value="NERD"/>
    <property type="match status" value="1"/>
</dbReference>
<evidence type="ECO:0000256" key="3">
    <source>
        <dbReference type="ARBA" id="ARBA00022777"/>
    </source>
</evidence>
<dbReference type="PROSITE" id="PS50011">
    <property type="entry name" value="PROTEIN_KINASE_DOM"/>
    <property type="match status" value="2"/>
</dbReference>
<keyword evidence="8" id="KW-0723">Serine/threonine-protein kinase</keyword>
<sequence length="1472" mass="161769">MTAAGRSSVPRPAPPRPAQQWFQERPSPYPHEQDALDHVRHLMPPAEPYRAWATFSFTAQSGRVNECDLLVAVPAGLYLIEIKGHPGRLENTGSTWKFRGPDRMRTISNPLHLTDLKCKELKSQLLWAARKARIPERAVPRVEPAVFLSAPSLVSHLDEIQRIKVYGRDDGSSGLARIWQDFLGRPPERPERRITPEFSRHQLPRLLTAIGIRQSTAHLRFGESWKLEPRPLDAGTSWEDRLATRDDGLVKEEGRVRVYLVNRLATETARKTADRAARREYQVLQGIHHRGIAEAVDFREHMGGPAILFRHRHSDLRLDQYLDAYGDRLAPEVRLDMVRQLAEALRYAHNRSLHHRALAARSVYVTCRTDGSRPELRITDWQTAARDFDTNTTVLRSVGRSTLDAALIEDASQVYLAPETDQPYTDPADLDIFGLGAISHLVLTGQAPAPQRSGLLERLRTDGGLHLYAVADGFTDALDDLVFQATRSDVNERLSSTEDFLSLLDQAEQAALVPEPATAPAVDPLEALPGQSLDAEWSVARVLGTGATARALLVTRETEDDDGEPVREERVFKVALDESKDERLRAEAHALGQVGGGNVVRLRGDGLRQIGPRTVLELEYAGQESLGARLRAEGRLSPHLLERFGDDLFRALDQLAAKGVRHRDLKPDNLGIYRRKDRTLQLMLFDFSLADASDRDLRAGTRGYLDPFLGSTRRALYDDHAERYAAAVTLHEMASGERPLWGDGQVDPLTNEQAELSLSTELFEPELRDGLAGFFRRALHRDIEHRFDTLRQMQDAWREVFRAADSADLGARNEDTEEARDRAAATASPGTPLDEAGLTWRAVAVARALGATTVGELLDVPPYAISKARGAGALVRRELNRRRKQWTALRAPTTPVPAQRTGVAPATAADSPVTPGQAQAPDADVVLSVDEMAERLTPAPSRRAPARAEAVRLTLGLPPDDGGLPPLGPWPVQARVAERVAVQQPQVSRYHRQAAKEWARTPWLEPVRDELVEIVETAGRVMTAQEAAVELRVRHGAVGDTAERTLAKSLAVVRAAVEAELWEGDDGDGSHEPRLAVHRRGDTVLLAAESLPGTDDPNPRELAEYAAALADVAERLARQDPLPVRAAVLGDLRAVPAPDGLTPLPDDRLVGLAAAVAPTAAVTPRLELYPRDLSLVRALRVSQAAAGVRRDHGVTTAELLARLRSRFPELALLTGRDLPTHVELEDALREAGFDLGHDPEHDRFFPPAPEPPVTASLTSTGTSLLAPPARAAALAGQDPHTAVRTELTARVARGGFLALTVKADRLPGTAETVAAAWPVTGIDLGREFIGVFRALAEEKGQDWQKVLRADAASEPGRIKPGLAAFVRVVWQRVERLVLDRAATPRTVLFLHDAGLLARYWDEGGHDLLVRLQAAARRPAERPHGLWLLCPVESRAHPPHLDGRTVEVIGGDGERLHLDRALLDDVRAPAPAH</sequence>
<evidence type="ECO:0000313" key="8">
    <source>
        <dbReference type="EMBL" id="KRV48655.1"/>
    </source>
</evidence>
<dbReference type="InterPro" id="IPR011528">
    <property type="entry name" value="NERD"/>
</dbReference>
<dbReference type="NCBIfam" id="NF033442">
    <property type="entry name" value="BREX_PglW"/>
    <property type="match status" value="1"/>
</dbReference>
<dbReference type="eggNOG" id="COG0515">
    <property type="taxonomic scope" value="Bacteria"/>
</dbReference>
<evidence type="ECO:0000256" key="5">
    <source>
        <dbReference type="PROSITE-ProRule" id="PRU10141"/>
    </source>
</evidence>
<keyword evidence="3 8" id="KW-0418">Kinase</keyword>
<dbReference type="Proteomes" id="UP000050867">
    <property type="component" value="Unassembled WGS sequence"/>
</dbReference>
<name>A0A0T6LS37_WENVI</name>
<proteinExistence type="predicted"/>
<evidence type="ECO:0000313" key="9">
    <source>
        <dbReference type="Proteomes" id="UP000050867"/>
    </source>
</evidence>
<dbReference type="GO" id="GO:0004674">
    <property type="term" value="F:protein serine/threonine kinase activity"/>
    <property type="evidence" value="ECO:0007669"/>
    <property type="project" value="UniProtKB-KW"/>
</dbReference>
<dbReference type="SMART" id="SM00220">
    <property type="entry name" value="S_TKc"/>
    <property type="match status" value="1"/>
</dbReference>
<keyword evidence="4 5" id="KW-0067">ATP-binding</keyword>
<evidence type="ECO:0000256" key="4">
    <source>
        <dbReference type="ARBA" id="ARBA00022840"/>
    </source>
</evidence>